<keyword evidence="3" id="KW-1185">Reference proteome</keyword>
<gene>
    <name evidence="2" type="ORF">BOW51_08805</name>
</gene>
<proteinExistence type="predicted"/>
<name>A0A1T2KTK7_9GAMM</name>
<sequence length="81" mass="8313">MLIEKTFPLAAAGLSLALALPPWLKALETPGLTLDANLLIAAVLGGLASFLGVRLSLVYESRAACLALLGVFFGGVPFCLA</sequence>
<keyword evidence="1" id="KW-1133">Transmembrane helix</keyword>
<dbReference type="RefSeq" id="WP_078487648.1">
    <property type="nucleotide sequence ID" value="NZ_MPRJ01000054.1"/>
</dbReference>
<feature type="transmembrane region" description="Helical" evidence="1">
    <location>
        <begin position="63"/>
        <end position="80"/>
    </location>
</feature>
<organism evidence="2 3">
    <name type="scientific">Solemya velesiana gill symbiont</name>
    <dbReference type="NCBI Taxonomy" id="1918948"/>
    <lineage>
        <taxon>Bacteria</taxon>
        <taxon>Pseudomonadati</taxon>
        <taxon>Pseudomonadota</taxon>
        <taxon>Gammaproteobacteria</taxon>
        <taxon>sulfur-oxidizing symbionts</taxon>
    </lineage>
</organism>
<comment type="caution">
    <text evidence="2">The sequence shown here is derived from an EMBL/GenBank/DDBJ whole genome shotgun (WGS) entry which is preliminary data.</text>
</comment>
<feature type="transmembrane region" description="Helical" evidence="1">
    <location>
        <begin position="36"/>
        <end position="56"/>
    </location>
</feature>
<evidence type="ECO:0000313" key="2">
    <source>
        <dbReference type="EMBL" id="OOZ36131.1"/>
    </source>
</evidence>
<reference evidence="2 3" key="1">
    <citation type="submission" date="2016-11" db="EMBL/GenBank/DDBJ databases">
        <title>Mixed transmission modes and dynamic genome evolution in an obligate animal-bacterial symbiosis.</title>
        <authorList>
            <person name="Russell S.L."/>
            <person name="Corbett-Detig R.B."/>
            <person name="Cavanaugh C.M."/>
        </authorList>
    </citation>
    <scope>NUCLEOTIDE SEQUENCE [LARGE SCALE GENOMIC DNA]</scope>
    <source>
        <strain evidence="2">Se-Cadez</strain>
    </source>
</reference>
<evidence type="ECO:0000313" key="3">
    <source>
        <dbReference type="Proteomes" id="UP000190896"/>
    </source>
</evidence>
<evidence type="ECO:0000256" key="1">
    <source>
        <dbReference type="SAM" id="Phobius"/>
    </source>
</evidence>
<dbReference type="AlphaFoldDB" id="A0A1T2KTK7"/>
<protein>
    <submittedName>
        <fullName evidence="2">Uncharacterized protein</fullName>
    </submittedName>
</protein>
<keyword evidence="1" id="KW-0812">Transmembrane</keyword>
<keyword evidence="1" id="KW-0472">Membrane</keyword>
<accession>A0A1T2KTK7</accession>
<dbReference type="Proteomes" id="UP000190896">
    <property type="component" value="Unassembled WGS sequence"/>
</dbReference>
<dbReference type="EMBL" id="MPRJ01000054">
    <property type="protein sequence ID" value="OOZ36131.1"/>
    <property type="molecule type" value="Genomic_DNA"/>
</dbReference>